<feature type="domain" description="RNA polymerase sigma-70 region 4" evidence="1">
    <location>
        <begin position="81"/>
        <end position="115"/>
    </location>
</feature>
<sequence>MERKPGLSGLSDAEIRRVIELGEAGATLAEISQQTEVPVALVNTILSGAGVRPMLVRRNLREQRIKELAREREERKKQPSPRDEMILALAREGRTYQEIGLQLGLTRERVRQIVAKHDGRAPLAIRQERRRIEDEKSKQKSALVVQWLRDHPGATIVEIGLALGMSNGDVEALITHRVRHLVLVPEDRNDHRFKPHRWTRAEILDAIRVAGDIESPLSYVRYDEIRTENSINGPSAIRILQIFDTWSAACREAGVQHGRRMRGRYTRRWTADEMIDHLATFLRQAPAGSLDAYNEWARENDAPGGQTIRNQFGSWREARTRALLLLRSLWTDPREDGATQES</sequence>
<dbReference type="InterPro" id="IPR007630">
    <property type="entry name" value="RNA_pol_sigma70_r4"/>
</dbReference>
<dbReference type="GO" id="GO:0006352">
    <property type="term" value="P:DNA-templated transcription initiation"/>
    <property type="evidence" value="ECO:0007669"/>
    <property type="project" value="InterPro"/>
</dbReference>
<dbReference type="InterPro" id="IPR013324">
    <property type="entry name" value="RNA_pol_sigma_r3/r4-like"/>
</dbReference>
<dbReference type="SUPFAM" id="SSF88659">
    <property type="entry name" value="Sigma3 and sigma4 domains of RNA polymerase sigma factors"/>
    <property type="match status" value="1"/>
</dbReference>
<gene>
    <name evidence="2" type="ORF">UFOPK1722_01464</name>
</gene>
<reference evidence="2" key="1">
    <citation type="submission" date="2020-05" db="EMBL/GenBank/DDBJ databases">
        <authorList>
            <person name="Chiriac C."/>
            <person name="Salcher M."/>
            <person name="Ghai R."/>
            <person name="Kavagutti S V."/>
        </authorList>
    </citation>
    <scope>NUCLEOTIDE SEQUENCE</scope>
</reference>
<name>A0A6J6FGQ3_9ZZZZ</name>
<accession>A0A6J6FGQ3</accession>
<dbReference type="InterPro" id="IPR036388">
    <property type="entry name" value="WH-like_DNA-bd_sf"/>
</dbReference>
<dbReference type="GO" id="GO:0003700">
    <property type="term" value="F:DNA-binding transcription factor activity"/>
    <property type="evidence" value="ECO:0007669"/>
    <property type="project" value="InterPro"/>
</dbReference>
<organism evidence="2">
    <name type="scientific">freshwater metagenome</name>
    <dbReference type="NCBI Taxonomy" id="449393"/>
    <lineage>
        <taxon>unclassified sequences</taxon>
        <taxon>metagenomes</taxon>
        <taxon>ecological metagenomes</taxon>
    </lineage>
</organism>
<dbReference type="Gene3D" id="1.10.10.10">
    <property type="entry name" value="Winged helix-like DNA-binding domain superfamily/Winged helix DNA-binding domain"/>
    <property type="match status" value="1"/>
</dbReference>
<evidence type="ECO:0000259" key="1">
    <source>
        <dbReference type="Pfam" id="PF04545"/>
    </source>
</evidence>
<proteinExistence type="predicted"/>
<protein>
    <submittedName>
        <fullName evidence="2">Unannotated protein</fullName>
    </submittedName>
</protein>
<dbReference type="AlphaFoldDB" id="A0A6J6FGQ3"/>
<dbReference type="EMBL" id="CAEZTS010000148">
    <property type="protein sequence ID" value="CAB4587770.1"/>
    <property type="molecule type" value="Genomic_DNA"/>
</dbReference>
<evidence type="ECO:0000313" key="2">
    <source>
        <dbReference type="EMBL" id="CAB4587770.1"/>
    </source>
</evidence>
<dbReference type="Pfam" id="PF04545">
    <property type="entry name" value="Sigma70_r4"/>
    <property type="match status" value="1"/>
</dbReference>